<dbReference type="InterPro" id="IPR002645">
    <property type="entry name" value="STAS_dom"/>
</dbReference>
<dbReference type="Pfam" id="PF01740">
    <property type="entry name" value="STAS"/>
    <property type="match status" value="1"/>
</dbReference>
<dbReference type="PROSITE" id="PS50801">
    <property type="entry name" value="STAS"/>
    <property type="match status" value="1"/>
</dbReference>
<feature type="domain" description="STAS" evidence="3">
    <location>
        <begin position="470"/>
        <end position="575"/>
    </location>
</feature>
<dbReference type="Proteomes" id="UP000006833">
    <property type="component" value="Chromosome"/>
</dbReference>
<evidence type="ECO:0000256" key="1">
    <source>
        <dbReference type="SAM" id="Phobius"/>
    </source>
</evidence>
<dbReference type="InterPro" id="IPR036513">
    <property type="entry name" value="STAS_dom_sf"/>
</dbReference>
<dbReference type="Gene3D" id="3.30.750.24">
    <property type="entry name" value="STAS domain"/>
    <property type="match status" value="1"/>
</dbReference>
<dbReference type="KEGG" id="dsh:Dshi_0635"/>
<dbReference type="PANTHER" id="PTHR43310">
    <property type="entry name" value="SULFATE TRANSPORTER YBAR-RELATED"/>
    <property type="match status" value="1"/>
</dbReference>
<dbReference type="AlphaFoldDB" id="A8LQ95"/>
<dbReference type="InterPro" id="IPR018490">
    <property type="entry name" value="cNMP-bd_dom_sf"/>
</dbReference>
<dbReference type="InterPro" id="IPR052706">
    <property type="entry name" value="Membrane-Transporter-like"/>
</dbReference>
<feature type="transmembrane region" description="Helical" evidence="1">
    <location>
        <begin position="370"/>
        <end position="389"/>
    </location>
</feature>
<dbReference type="HOGENOM" id="CLU_003182_4_2_5"/>
<feature type="transmembrane region" description="Helical" evidence="1">
    <location>
        <begin position="262"/>
        <end position="288"/>
    </location>
</feature>
<dbReference type="InterPro" id="IPR014710">
    <property type="entry name" value="RmlC-like_jellyroll"/>
</dbReference>
<accession>A8LQ95</accession>
<feature type="domain" description="Cyclic nucleotide-binding" evidence="2">
    <location>
        <begin position="596"/>
        <end position="698"/>
    </location>
</feature>
<gene>
    <name evidence="4" type="ordered locus">Dshi_0635</name>
</gene>
<dbReference type="OrthoDB" id="9771198at2"/>
<feature type="transmembrane region" description="Helical" evidence="1">
    <location>
        <begin position="213"/>
        <end position="233"/>
    </location>
</feature>
<dbReference type="STRING" id="398580.Dshi_0635"/>
<feature type="transmembrane region" description="Helical" evidence="1">
    <location>
        <begin position="147"/>
        <end position="166"/>
    </location>
</feature>
<dbReference type="CDD" id="cd00038">
    <property type="entry name" value="CAP_ED"/>
    <property type="match status" value="1"/>
</dbReference>
<evidence type="ECO:0000313" key="4">
    <source>
        <dbReference type="EMBL" id="ABV92381.1"/>
    </source>
</evidence>
<proteinExistence type="predicted"/>
<feature type="transmembrane region" description="Helical" evidence="1">
    <location>
        <begin position="110"/>
        <end position="135"/>
    </location>
</feature>
<dbReference type="Gene3D" id="2.60.120.10">
    <property type="entry name" value="Jelly Rolls"/>
    <property type="match status" value="1"/>
</dbReference>
<feature type="transmembrane region" description="Helical" evidence="1">
    <location>
        <begin position="42"/>
        <end position="71"/>
    </location>
</feature>
<protein>
    <submittedName>
        <fullName evidence="4">Putative sulfate permease with cyclic nucleotide-binding domain</fullName>
    </submittedName>
</protein>
<evidence type="ECO:0000259" key="2">
    <source>
        <dbReference type="PROSITE" id="PS50042"/>
    </source>
</evidence>
<dbReference type="PANTHER" id="PTHR43310:SF1">
    <property type="entry name" value="SULFATE TRANSPORTER YBAR-RELATED"/>
    <property type="match status" value="1"/>
</dbReference>
<dbReference type="InterPro" id="IPR000595">
    <property type="entry name" value="cNMP-bd_dom"/>
</dbReference>
<organism evidence="4 5">
    <name type="scientific">Dinoroseobacter shibae (strain DSM 16493 / NCIMB 14021 / DFL 12)</name>
    <dbReference type="NCBI Taxonomy" id="398580"/>
    <lineage>
        <taxon>Bacteria</taxon>
        <taxon>Pseudomonadati</taxon>
        <taxon>Pseudomonadota</taxon>
        <taxon>Alphaproteobacteria</taxon>
        <taxon>Rhodobacterales</taxon>
        <taxon>Roseobacteraceae</taxon>
        <taxon>Dinoroseobacter</taxon>
    </lineage>
</organism>
<dbReference type="SUPFAM" id="SSF51206">
    <property type="entry name" value="cAMP-binding domain-like"/>
    <property type="match status" value="1"/>
</dbReference>
<dbReference type="PROSITE" id="PS50042">
    <property type="entry name" value="CNMP_BINDING_3"/>
    <property type="match status" value="1"/>
</dbReference>
<name>A8LQ95_DINSH</name>
<keyword evidence="1" id="KW-0472">Membrane</keyword>
<dbReference type="Pfam" id="PF00027">
    <property type="entry name" value="cNMP_binding"/>
    <property type="match status" value="1"/>
</dbReference>
<keyword evidence="1" id="KW-1133">Transmembrane helix</keyword>
<dbReference type="eggNOG" id="COG0664">
    <property type="taxonomic scope" value="Bacteria"/>
</dbReference>
<keyword evidence="1" id="KW-0812">Transmembrane</keyword>
<feature type="transmembrane region" description="Helical" evidence="1">
    <location>
        <begin position="186"/>
        <end position="206"/>
    </location>
</feature>
<dbReference type="EMBL" id="CP000830">
    <property type="protein sequence ID" value="ABV92381.1"/>
    <property type="molecule type" value="Genomic_DNA"/>
</dbReference>
<dbReference type="SUPFAM" id="SSF52091">
    <property type="entry name" value="SpoIIaa-like"/>
    <property type="match status" value="1"/>
</dbReference>
<reference evidence="5" key="1">
    <citation type="journal article" date="2010" name="ISME J.">
        <title>The complete genome sequence of the algal symbiont Dinoroseobacter shibae: a hitchhiker's guide to life in the sea.</title>
        <authorList>
            <person name="Wagner-Dobler I."/>
            <person name="Ballhausen B."/>
            <person name="Berger M."/>
            <person name="Brinkhoff T."/>
            <person name="Buchholz I."/>
            <person name="Bunk B."/>
            <person name="Cypionka H."/>
            <person name="Daniel R."/>
            <person name="Drepper T."/>
            <person name="Gerdts G."/>
            <person name="Hahnke S."/>
            <person name="Han C."/>
            <person name="Jahn D."/>
            <person name="Kalhoefer D."/>
            <person name="Kiss H."/>
            <person name="Klenk H.P."/>
            <person name="Kyrpides N."/>
            <person name="Liebl W."/>
            <person name="Liesegang H."/>
            <person name="Meincke L."/>
            <person name="Pati A."/>
            <person name="Petersen J."/>
            <person name="Piekarski T."/>
            <person name="Pommerenke C."/>
            <person name="Pradella S."/>
            <person name="Pukall R."/>
            <person name="Rabus R."/>
            <person name="Stackebrandt E."/>
            <person name="Thole S."/>
            <person name="Thompson L."/>
            <person name="Tielen P."/>
            <person name="Tomasch J."/>
            <person name="von Jan M."/>
            <person name="Wanphrut N."/>
            <person name="Wichels A."/>
            <person name="Zech H."/>
            <person name="Simon M."/>
        </authorList>
    </citation>
    <scope>NUCLEOTIDE SEQUENCE [LARGE SCALE GENOMIC DNA]</scope>
    <source>
        <strain evidence="5">DSM 16493 / NCIMB 14021 / DFL 12</strain>
    </source>
</reference>
<evidence type="ECO:0000313" key="5">
    <source>
        <dbReference type="Proteomes" id="UP000006833"/>
    </source>
</evidence>
<dbReference type="eggNOG" id="COG0659">
    <property type="taxonomic scope" value="Bacteria"/>
</dbReference>
<sequence>MSVGVSGRPKSGAAPVVPSVVAGLLVGFNLLGQAVALSGLVFAGALAVGLGLSTALLLASCIVATCALTAIPGMPPTAVGALQNVPVAALLPAAYLLADPTAAALSPESRVATMLALLGLSAVVTGVGMLILSALDVGRVVRLMPHPVSAGFLASAGMILILAGLSRIVDAPAPGLQGLARLPVEALPALALTLGLTGAIGLLARWRADLGPFLAVLLAFLAFYGVLSAQGLGPEDARTLGYLPPRSTQEALIGWHPGLFDAISWSFVSGHVALIAAAALIGILGAMLNLTGIELALRTDIETRRALSVTGLTNVGLGAMGGSISYVSSVNTVSMQALGARGPVARIVLLGFLAASLVYAPAIVAFTPTFVATGLLVYIGYTILSRWLLQQYRQQPLADWAISAGIVLVTVVFGILPAIGFGIVAASLIFAISYARLPVVTRLADLNVRRSSVDRGPAQSAVLDREAHRVLTLTLRGFLFFGSVEQLLEHVRAALNRPNRPDTILLDFARVSALDSAALAALQKLDFLARNSQVQIVITEASPAVAAALVRLEALLGPDPAMRFASATDAALEAAEDRLLTRLEAAETGAGARAFLDATLGDAALAQRVLSMMTREEVAAGQRLMACGDRDTDVILVERGQLAVLAPTPDGRMRRIQSLRPGALIGEIASYAGLPRAADVIAETAATVYRFNRSELDQRTRDDPELAAAWHRMIATALSRKHHRTLRMLRESR</sequence>
<dbReference type="RefSeq" id="WP_012177313.1">
    <property type="nucleotide sequence ID" value="NC_009952.1"/>
</dbReference>
<feature type="transmembrane region" description="Helical" evidence="1">
    <location>
        <begin position="12"/>
        <end position="36"/>
    </location>
</feature>
<feature type="transmembrane region" description="Helical" evidence="1">
    <location>
        <begin position="344"/>
        <end position="364"/>
    </location>
</feature>
<feature type="transmembrane region" description="Helical" evidence="1">
    <location>
        <begin position="401"/>
        <end position="434"/>
    </location>
</feature>
<evidence type="ECO:0000259" key="3">
    <source>
        <dbReference type="PROSITE" id="PS50801"/>
    </source>
</evidence>
<keyword evidence="5" id="KW-1185">Reference proteome</keyword>